<feature type="compositionally biased region" description="Acidic residues" evidence="1">
    <location>
        <begin position="584"/>
        <end position="620"/>
    </location>
</feature>
<dbReference type="FunFam" id="3.90.79.10:FF:000019">
    <property type="entry name" value="Thiamin pyrophosphokinase, putative"/>
    <property type="match status" value="1"/>
</dbReference>
<dbReference type="GO" id="GO:0044715">
    <property type="term" value="F:8-oxo-dGDP phosphatase activity"/>
    <property type="evidence" value="ECO:0007669"/>
    <property type="project" value="UniProtKB-ARBA"/>
</dbReference>
<reference evidence="3" key="1">
    <citation type="submission" date="2021-01" db="EMBL/GenBank/DDBJ databases">
        <authorList>
            <person name="Kaushik A."/>
        </authorList>
    </citation>
    <scope>NUCLEOTIDE SEQUENCE</scope>
    <source>
        <strain evidence="3">AG1-1A</strain>
    </source>
</reference>
<feature type="region of interest" description="Disordered" evidence="1">
    <location>
        <begin position="424"/>
        <end position="668"/>
    </location>
</feature>
<dbReference type="InterPro" id="IPR031804">
    <property type="entry name" value="DUF4743"/>
</dbReference>
<dbReference type="InterPro" id="IPR012808">
    <property type="entry name" value="CHP02453"/>
</dbReference>
<evidence type="ECO:0000313" key="4">
    <source>
        <dbReference type="Proteomes" id="UP000663840"/>
    </source>
</evidence>
<feature type="compositionally biased region" description="Basic and acidic residues" evidence="1">
    <location>
        <begin position="552"/>
        <end position="564"/>
    </location>
</feature>
<feature type="domain" description="Nudix hydrolase" evidence="2">
    <location>
        <begin position="150"/>
        <end position="303"/>
    </location>
</feature>
<feature type="compositionally biased region" description="Acidic residues" evidence="1">
    <location>
        <begin position="484"/>
        <end position="495"/>
    </location>
</feature>
<proteinExistence type="predicted"/>
<sequence>MSLLSIIDAVDNFKPTALSTHKFVPFYLSLEHTQPQDIIGQIAPEVVHTIISHPPGTFAVQIIDSSGGMSRASDSTRPPSVAQVKAIAFDDRLSTAEERSEAIERASMEWREQGLFAGVIGGRQWRNERYTVYVHPFRNAGLGGEVAFELERSACQLFGFVTYGVHMTMYTSDYRIWVPRRSRTKQTWPGFLDNSVAGGIPVGMSPFESMVKECEEEASLAEDVARKHLKSVGAVSYFFQNSRGNLQPEVEYVYDMLCPSANDPAFVPKPLDGEVESFELMNWEAVIEKMKAGEFKRNSALATQQRLGVAMGFKLLAQVGLARILDACWDIQGLLMSRRDRRKDRVLNYGTAPNPPLTTTTCATLNLWSVKMPPRRTKKPVKTKPSSPRSSELESEVPSKYFTSKIASKVKSIVGLETDDTKPVVNNKKRKRTNAATEHDREDEEPVPRQQLPRKPRTKVSVPMTLTPQQLAAKQARISKATENDSESSESEDELATAPVSPTKPRPRGRPKRATAAPPKPKPKPASTRTRQSASTNTKVSSTSSARKTRKSRDEYDSSIRELTHSSNSPTPSETSDTRGSADYDPELEVSADYQQDEDEEEAALEAMEVDSDALDDESDFGPHRIAERASVSPRKKRTSTSSKASKGRKSVGKRAKKDATSEEEYQSDESGAIIVGKVVQAPETGRVPEGQISQNTFDFLLNLQDPEKNDREWFRLHEPVYRLAEKEWVAFVDAWVTTLVEVDDQIPPLPPKDIIHRIYRDMRFSNDKTPYKSNFSASTSRSGRKGIFAAFYGADHISIKPGGGSLVAAGVWCPGKNELQTIRNVIQRNHARRLREIIAKPSFVKYFGAPEPLATKGKERQRQSIFGAEDELKVAPAGVKKDHPNGIDEMDCTLSRDIDLLKCRSFAVIHRFTDAQVLKKDFLEKILKPVLVEVRPFVHCLNDYMTLSPDEASVPGSSSSSDEE</sequence>
<dbReference type="NCBIfam" id="TIGR02453">
    <property type="entry name" value="TIGR02453 family protein"/>
    <property type="match status" value="1"/>
</dbReference>
<dbReference type="Pfam" id="PF00293">
    <property type="entry name" value="NUDIX"/>
    <property type="match status" value="1"/>
</dbReference>
<dbReference type="Proteomes" id="UP000663840">
    <property type="component" value="Unassembled WGS sequence"/>
</dbReference>
<organism evidence="3 4">
    <name type="scientific">Rhizoctonia solani</name>
    <dbReference type="NCBI Taxonomy" id="456999"/>
    <lineage>
        <taxon>Eukaryota</taxon>
        <taxon>Fungi</taxon>
        <taxon>Dikarya</taxon>
        <taxon>Basidiomycota</taxon>
        <taxon>Agaricomycotina</taxon>
        <taxon>Agaricomycetes</taxon>
        <taxon>Cantharellales</taxon>
        <taxon>Ceratobasidiaceae</taxon>
        <taxon>Rhizoctonia</taxon>
    </lineage>
</organism>
<dbReference type="Pfam" id="PF09365">
    <property type="entry name" value="DUF2461"/>
    <property type="match status" value="1"/>
</dbReference>
<evidence type="ECO:0000259" key="2">
    <source>
        <dbReference type="PROSITE" id="PS51462"/>
    </source>
</evidence>
<dbReference type="SUPFAM" id="SSF55811">
    <property type="entry name" value="Nudix"/>
    <property type="match status" value="1"/>
</dbReference>
<accession>A0A8H2WKW9</accession>
<dbReference type="PROSITE" id="PS51462">
    <property type="entry name" value="NUDIX"/>
    <property type="match status" value="1"/>
</dbReference>
<feature type="compositionally biased region" description="Basic residues" evidence="1">
    <location>
        <begin position="373"/>
        <end position="382"/>
    </location>
</feature>
<dbReference type="InterPro" id="IPR000086">
    <property type="entry name" value="NUDIX_hydrolase_dom"/>
</dbReference>
<comment type="caution">
    <text evidence="3">The sequence shown here is derived from an EMBL/GenBank/DDBJ whole genome shotgun (WGS) entry which is preliminary data.</text>
</comment>
<dbReference type="Gene3D" id="3.90.79.10">
    <property type="entry name" value="Nucleoside Triphosphate Pyrophosphohydrolase"/>
    <property type="match status" value="1"/>
</dbReference>
<dbReference type="PANTHER" id="PTHR36452:SF1">
    <property type="entry name" value="DUF2461 DOMAIN-CONTAINING PROTEIN"/>
    <property type="match status" value="1"/>
</dbReference>
<feature type="compositionally biased region" description="Basic residues" evidence="1">
    <location>
        <begin position="646"/>
        <end position="657"/>
    </location>
</feature>
<dbReference type="CDD" id="cd03676">
    <property type="entry name" value="NUDIX_Tnr3_like"/>
    <property type="match status" value="1"/>
</dbReference>
<dbReference type="PANTHER" id="PTHR36452">
    <property type="entry name" value="CHROMOSOME 12, WHOLE GENOME SHOTGUN SEQUENCE"/>
    <property type="match status" value="1"/>
</dbReference>
<feature type="region of interest" description="Disordered" evidence="1">
    <location>
        <begin position="368"/>
        <end position="398"/>
    </location>
</feature>
<protein>
    <recommendedName>
        <fullName evidence="2">Nudix hydrolase domain-containing protein</fullName>
    </recommendedName>
</protein>
<feature type="compositionally biased region" description="Polar residues" evidence="1">
    <location>
        <begin position="565"/>
        <end position="575"/>
    </location>
</feature>
<dbReference type="EMBL" id="CAJMWR010000526">
    <property type="protein sequence ID" value="CAE6383793.1"/>
    <property type="molecule type" value="Genomic_DNA"/>
</dbReference>
<dbReference type="Pfam" id="PF15916">
    <property type="entry name" value="DUF4743"/>
    <property type="match status" value="1"/>
</dbReference>
<dbReference type="InterPro" id="IPR015797">
    <property type="entry name" value="NUDIX_hydrolase-like_dom_sf"/>
</dbReference>
<evidence type="ECO:0000256" key="1">
    <source>
        <dbReference type="SAM" id="MobiDB-lite"/>
    </source>
</evidence>
<evidence type="ECO:0000313" key="3">
    <source>
        <dbReference type="EMBL" id="CAE6383793.1"/>
    </source>
</evidence>
<name>A0A8H2WKW9_9AGAM</name>
<dbReference type="AlphaFoldDB" id="A0A8H2WKW9"/>
<gene>
    <name evidence="3" type="ORF">RDB_LOCUS26736</name>
</gene>